<feature type="binding site" evidence="4">
    <location>
        <position position="323"/>
    </location>
    <ligand>
        <name>pyridoxal 5'-phosphate</name>
        <dbReference type="ChEBI" id="CHEBI:597326"/>
    </ligand>
</feature>
<comment type="subunit">
    <text evidence="4">Homodimer.</text>
</comment>
<keyword evidence="5" id="KW-0547">Nucleotide-binding</keyword>
<dbReference type="InterPro" id="IPR002498">
    <property type="entry name" value="PInositol-4-P-4/5-kinase_core"/>
</dbReference>
<dbReference type="GO" id="GO:0034354">
    <property type="term" value="P:'de novo' NAD+ biosynthetic process from L-tryptophan"/>
    <property type="evidence" value="ECO:0007669"/>
    <property type="project" value="UniProtKB-UniRule"/>
</dbReference>
<feature type="binding site" evidence="4">
    <location>
        <begin position="149"/>
        <end position="152"/>
    </location>
    <ligand>
        <name>pyridoxal 5'-phosphate</name>
        <dbReference type="ChEBI" id="CHEBI:597326"/>
    </ligand>
</feature>
<dbReference type="GO" id="GO:0030170">
    <property type="term" value="F:pyridoxal phosphate binding"/>
    <property type="evidence" value="ECO:0007669"/>
    <property type="project" value="UniProtKB-UniRule"/>
</dbReference>
<evidence type="ECO:0000256" key="4">
    <source>
        <dbReference type="HAMAP-Rule" id="MF_03017"/>
    </source>
</evidence>
<dbReference type="Gene3D" id="3.30.810.10">
    <property type="entry name" value="2-Layer Sandwich"/>
    <property type="match status" value="1"/>
</dbReference>
<dbReference type="GO" id="GO:0019805">
    <property type="term" value="P:quinolinate biosynthetic process"/>
    <property type="evidence" value="ECO:0007669"/>
    <property type="project" value="UniProtKB-UniRule"/>
</dbReference>
<feature type="binding site" evidence="4">
    <location>
        <position position="261"/>
    </location>
    <ligand>
        <name>pyridoxal 5'-phosphate</name>
        <dbReference type="ChEBI" id="CHEBI:597326"/>
    </ligand>
</feature>
<evidence type="ECO:0000313" key="8">
    <source>
        <dbReference type="EMBL" id="KAG0654123.1"/>
    </source>
</evidence>
<organism evidence="8 9">
    <name type="scientific">Maudiozyma exigua</name>
    <name type="common">Yeast</name>
    <name type="synonym">Kazachstania exigua</name>
    <dbReference type="NCBI Taxonomy" id="34358"/>
    <lineage>
        <taxon>Eukaryota</taxon>
        <taxon>Fungi</taxon>
        <taxon>Dikarya</taxon>
        <taxon>Ascomycota</taxon>
        <taxon>Saccharomycotina</taxon>
        <taxon>Saccharomycetes</taxon>
        <taxon>Saccharomycetales</taxon>
        <taxon>Saccharomycetaceae</taxon>
        <taxon>Maudiozyma</taxon>
    </lineage>
</organism>
<dbReference type="SUPFAM" id="SSF56104">
    <property type="entry name" value="SAICAR synthase-like"/>
    <property type="match status" value="1"/>
</dbReference>
<dbReference type="SMART" id="SM00330">
    <property type="entry name" value="PIPKc"/>
    <property type="match status" value="1"/>
</dbReference>
<keyword evidence="3 4" id="KW-0663">Pyridoxal phosphate</keyword>
<dbReference type="InterPro" id="IPR027484">
    <property type="entry name" value="PInositol-4-P-5-kinase_N"/>
</dbReference>
<dbReference type="PANTHER" id="PTHR14084">
    <property type="entry name" value="KYNURENINASE"/>
    <property type="match status" value="1"/>
</dbReference>
<gene>
    <name evidence="4 8" type="primary">BNA5</name>
    <name evidence="8" type="ORF">C6P45_003508</name>
</gene>
<dbReference type="HAMAP" id="MF_01970">
    <property type="entry name" value="Kynureninase"/>
    <property type="match status" value="1"/>
</dbReference>
<feature type="compositionally biased region" description="Polar residues" evidence="6">
    <location>
        <begin position="762"/>
        <end position="774"/>
    </location>
</feature>
<feature type="compositionally biased region" description="Low complexity" evidence="6">
    <location>
        <begin position="640"/>
        <end position="654"/>
    </location>
</feature>
<keyword evidence="5" id="KW-0808">Transferase</keyword>
<dbReference type="GO" id="GO:0046488">
    <property type="term" value="P:phosphatidylinositol metabolic process"/>
    <property type="evidence" value="ECO:0007669"/>
    <property type="project" value="UniProtKB-UniRule"/>
</dbReference>
<keyword evidence="2 4" id="KW-0378">Hydrolase</keyword>
<comment type="pathway">
    <text evidence="4">Cofactor biosynthesis; NAD(+) biosynthesis; quinolinate from L-kynurenine: step 2/3.</text>
</comment>
<dbReference type="Gene3D" id="3.90.1150.10">
    <property type="entry name" value="Aspartate Aminotransferase, domain 1"/>
    <property type="match status" value="1"/>
</dbReference>
<evidence type="ECO:0000256" key="2">
    <source>
        <dbReference type="ARBA" id="ARBA00022801"/>
    </source>
</evidence>
<comment type="catalytic activity">
    <reaction evidence="4">
        <text>L-kynurenine + H2O = anthranilate + L-alanine + H(+)</text>
        <dbReference type="Rhea" id="RHEA:16813"/>
        <dbReference type="ChEBI" id="CHEBI:15377"/>
        <dbReference type="ChEBI" id="CHEBI:15378"/>
        <dbReference type="ChEBI" id="CHEBI:16567"/>
        <dbReference type="ChEBI" id="CHEBI:57959"/>
        <dbReference type="ChEBI" id="CHEBI:57972"/>
        <dbReference type="EC" id="3.7.1.3"/>
    </reaction>
</comment>
<accession>A0A9P7B1G5</accession>
<dbReference type="InterPro" id="IPR015424">
    <property type="entry name" value="PyrdxlP-dep_Trfase"/>
</dbReference>
<dbReference type="GO" id="GO:0019441">
    <property type="term" value="P:L-tryptophan catabolic process to kynurenine"/>
    <property type="evidence" value="ECO:0007669"/>
    <property type="project" value="TreeGrafter"/>
</dbReference>
<evidence type="ECO:0000313" key="9">
    <source>
        <dbReference type="Proteomes" id="UP000750334"/>
    </source>
</evidence>
<evidence type="ECO:0000259" key="7">
    <source>
        <dbReference type="PROSITE" id="PS51455"/>
    </source>
</evidence>
<comment type="pathway">
    <text evidence="4">Amino-acid degradation; L-kynurenine degradation; L-alanine and anthranilate from L-kynurenine: step 1/1.</text>
</comment>
<comment type="caution">
    <text evidence="8">The sequence shown here is derived from an EMBL/GenBank/DDBJ whole genome shotgun (WGS) entry which is preliminary data.</text>
</comment>
<feature type="binding site" evidence="4">
    <location>
        <position position="295"/>
    </location>
    <ligand>
        <name>pyridoxal 5'-phosphate</name>
        <dbReference type="ChEBI" id="CHEBI:597326"/>
    </ligand>
</feature>
<dbReference type="FunFam" id="3.40.640.10:FF:000031">
    <property type="entry name" value="Kynureninase"/>
    <property type="match status" value="1"/>
</dbReference>
<feature type="domain" description="PIPK" evidence="7">
    <location>
        <begin position="831"/>
        <end position="1224"/>
    </location>
</feature>
<dbReference type="GO" id="GO:0043420">
    <property type="term" value="P:anthranilate metabolic process"/>
    <property type="evidence" value="ECO:0007669"/>
    <property type="project" value="UniProtKB-UniRule"/>
</dbReference>
<comment type="similarity">
    <text evidence="4">Belongs to the kynureninase family.</text>
</comment>
<feature type="compositionally biased region" description="Low complexity" evidence="6">
    <location>
        <begin position="745"/>
        <end position="760"/>
    </location>
</feature>
<feature type="region of interest" description="Disordered" evidence="6">
    <location>
        <begin position="584"/>
        <end position="613"/>
    </location>
</feature>
<comment type="function">
    <text evidence="4">Catalyzes the cleavage of L-kynurenine (L-Kyn) and L-3-hydroxykynurenine (L-3OHKyn) into anthranilic acid (AA) and 3-hydroxyanthranilic acid (3-OHAA), respectively.</text>
</comment>
<feature type="compositionally biased region" description="Polar residues" evidence="6">
    <location>
        <begin position="783"/>
        <end position="800"/>
    </location>
</feature>
<feature type="compositionally biased region" description="Polar residues" evidence="6">
    <location>
        <begin position="585"/>
        <end position="600"/>
    </location>
</feature>
<dbReference type="SUPFAM" id="SSF53383">
    <property type="entry name" value="PLP-dependent transferases"/>
    <property type="match status" value="1"/>
</dbReference>
<feature type="region of interest" description="Disordered" evidence="6">
    <location>
        <begin position="637"/>
        <end position="659"/>
    </location>
</feature>
<dbReference type="InterPro" id="IPR015422">
    <property type="entry name" value="PyrdxlP-dep_Trfase_small"/>
</dbReference>
<reference evidence="8 9" key="1">
    <citation type="submission" date="2020-11" db="EMBL/GenBank/DDBJ databases">
        <title>Kefir isolates.</title>
        <authorList>
            <person name="Marcisauskas S."/>
            <person name="Kim Y."/>
            <person name="Blasche S."/>
        </authorList>
    </citation>
    <scope>NUCLEOTIDE SEQUENCE [LARGE SCALE GENOMIC DNA]</scope>
    <source>
        <strain evidence="8 9">OG2</strain>
    </source>
</reference>
<name>A0A9P7B1G5_MAUEX</name>
<dbReference type="GO" id="GO:0052742">
    <property type="term" value="F:phosphatidylinositol kinase activity"/>
    <property type="evidence" value="ECO:0007669"/>
    <property type="project" value="InterPro"/>
</dbReference>
<feature type="binding site" evidence="4">
    <location>
        <position position="239"/>
    </location>
    <ligand>
        <name>pyridoxal 5'-phosphate</name>
        <dbReference type="ChEBI" id="CHEBI:597326"/>
    </ligand>
</feature>
<keyword evidence="5" id="KW-0067">ATP-binding</keyword>
<dbReference type="InterPro" id="IPR010111">
    <property type="entry name" value="Kynureninase"/>
</dbReference>
<dbReference type="Pfam" id="PF01504">
    <property type="entry name" value="PIP5K"/>
    <property type="match status" value="1"/>
</dbReference>
<sequence>MTKTEKEPTWEELDIKYPCKSRHEFNIPTFKSLAIPNVPKSKTDMSPVNYLCGNSLGLMPKVTRYNINKELDAWAERGVESHFHHPWHDGTPWVDIDLPVTPLLAPIVGAELDEVAIMNSLTVNLNNLLVAFYRPTEQRYKILFESGAFPSDCYAFINQCKNHGIDPKDGLIMMKPREGEYTLRNEDILRTVEENNQSLALVCLPGIQYYTGQLFDIKNITKFIVNNYPEVSIGWDLAHAVGNVELKLHDWQVDFAVWCSYKYLNSGPGGIGGIFVHNKHGKKCANSYLNRHAGWWGNNRDERFMMKETFNPIPGALGFRQSNPSVLDVVALKSSLEIFKKYGGIEVLRYRSIILTKYLTDLLKDSPYSFDNVKTFYNDEQNGTNLGFTIITLPENDESPLHGAQLSLLFLSKHPKYGMESVFEIMNQNGVIADERKPDVIRLAPAPLYNTFKDIYEAVHILNTAIEQLNANNIAIIIINACIRYTPTTVFKKEPLTPINSSNETVVSSRNNGSNNNLVRSQKSIAVTDLRDTSLISDTTRSSIPATSQRNSSLFKDTYNIQNNNSNSNNNNNDQINSIVRPQKHTTNNNQSNIARNGGSTIRPPLTGDSKSSASVLRRNQDMKNLKKIHANTVSSTPIKKNNVNNNNTNNINKPGYRNSMDTQRAVKRNTGEYQRSNILFKSRSHHSQIFPVIDPVIATESTDEITKRDRRSSTYTMNSLPVYQLKGSKHLLDSSSSLPPMVESNTTTTTTTTNSSASTIDMDSSFASTSSRLSVRPGSSKGPLNSANHGNTSRTTFSSPLRRHYTTIIDDDDNPGVIHVAGHRIGEGDVNFNIVYDMLTGIRYTVSSRLKGNNDPSPKTLTSKDFSYNNKLVFDRKGSEPLQNSILTHYEFKFKDYAPKVFKELRRTFGLNEKAYLESLTSKYVLNELNSPGKSGSFFYYSRDYKYIIKTIHHSEHTHLRKTLERYYNYVRKNPNTLICQFYGLHRVKLPITFQTGIKNKKVYFIVMNNLFPPDIPIDTTFDLKGSLWGRYTKIPDYMQKHDDVNTNLLKDRSNGSRIILKDLNWLDQDEKLHFDRICNQLFLKQLKNDVNLLARLNTMDYSLLVGVHFVERREDGLIDFVDNSFETLNKQAILKFLNQNDPSGLPVNLFTHFDGGLLSIDTTADGCQMIYFIGIIDCLTNYSIVKRLETFWRGINHKLDVVSAIPPKNYANRFYKFIENSMNNDKDARK</sequence>
<dbReference type="EC" id="3.7.1.3" evidence="4"/>
<keyword evidence="4" id="KW-0963">Cytoplasm</keyword>
<feature type="compositionally biased region" description="Low complexity" evidence="6">
    <location>
        <begin position="506"/>
        <end position="520"/>
    </location>
</feature>
<dbReference type="GO" id="GO:0005737">
    <property type="term" value="C:cytoplasm"/>
    <property type="evidence" value="ECO:0007669"/>
    <property type="project" value="UniProtKB-SubCell"/>
</dbReference>
<dbReference type="GO" id="GO:0030429">
    <property type="term" value="F:kynureninase activity"/>
    <property type="evidence" value="ECO:0007669"/>
    <property type="project" value="UniProtKB-UniRule"/>
</dbReference>
<dbReference type="AlphaFoldDB" id="A0A9P7B1G5"/>
<dbReference type="PANTHER" id="PTHR14084:SF0">
    <property type="entry name" value="KYNURENINASE"/>
    <property type="match status" value="1"/>
</dbReference>
<comment type="catalytic activity">
    <reaction evidence="4">
        <text>3-hydroxy-L-kynurenine + H2O = 3-hydroxyanthranilate + L-alanine + H(+)</text>
        <dbReference type="Rhea" id="RHEA:25143"/>
        <dbReference type="ChEBI" id="CHEBI:15377"/>
        <dbReference type="ChEBI" id="CHEBI:15378"/>
        <dbReference type="ChEBI" id="CHEBI:36559"/>
        <dbReference type="ChEBI" id="CHEBI:57972"/>
        <dbReference type="ChEBI" id="CHEBI:58125"/>
    </reaction>
</comment>
<evidence type="ECO:0000256" key="1">
    <source>
        <dbReference type="ARBA" id="ARBA00022642"/>
    </source>
</evidence>
<dbReference type="Pfam" id="PF00266">
    <property type="entry name" value="Aminotran_5"/>
    <property type="match status" value="1"/>
</dbReference>
<feature type="binding site" evidence="4">
    <location>
        <position position="236"/>
    </location>
    <ligand>
        <name>pyridoxal 5'-phosphate</name>
        <dbReference type="ChEBI" id="CHEBI:597326"/>
    </ligand>
</feature>
<dbReference type="Gene3D" id="3.40.640.10">
    <property type="entry name" value="Type I PLP-dependent aspartate aminotransferase-like (Major domain)"/>
    <property type="match status" value="1"/>
</dbReference>
<comment type="caution">
    <text evidence="4">Lacks conserved residue(s) required for the propagation of feature annotation.</text>
</comment>
<feature type="binding site" evidence="4">
    <location>
        <position position="121"/>
    </location>
    <ligand>
        <name>pyridoxal 5'-phosphate</name>
        <dbReference type="ChEBI" id="CHEBI:597326"/>
    </ligand>
</feature>
<keyword evidence="9" id="KW-1185">Reference proteome</keyword>
<dbReference type="PROSITE" id="PS51455">
    <property type="entry name" value="PIPK"/>
    <property type="match status" value="1"/>
</dbReference>
<dbReference type="NCBIfam" id="TIGR01814">
    <property type="entry name" value="kynureninase"/>
    <property type="match status" value="1"/>
</dbReference>
<evidence type="ECO:0000256" key="5">
    <source>
        <dbReference type="PROSITE-ProRule" id="PRU00781"/>
    </source>
</evidence>
<dbReference type="InterPro" id="IPR027483">
    <property type="entry name" value="PInositol-4-P-4/5-kinase_C_sf"/>
</dbReference>
<keyword evidence="1 4" id="KW-0662">Pyridine nucleotide biosynthesis</keyword>
<comment type="subcellular location">
    <subcellularLocation>
        <location evidence="4">Cytoplasm</location>
    </subcellularLocation>
</comment>
<evidence type="ECO:0000256" key="6">
    <source>
        <dbReference type="SAM" id="MobiDB-lite"/>
    </source>
</evidence>
<dbReference type="Proteomes" id="UP000750334">
    <property type="component" value="Unassembled WGS sequence"/>
</dbReference>
<dbReference type="InterPro" id="IPR000192">
    <property type="entry name" value="Aminotrans_V_dom"/>
</dbReference>
<proteinExistence type="inferred from homology"/>
<dbReference type="GO" id="GO:0097053">
    <property type="term" value="P:L-kynurenine catabolic process"/>
    <property type="evidence" value="ECO:0007669"/>
    <property type="project" value="UniProtKB-UniRule"/>
</dbReference>
<dbReference type="GO" id="GO:0005524">
    <property type="term" value="F:ATP binding"/>
    <property type="evidence" value="ECO:0007669"/>
    <property type="project" value="UniProtKB-UniRule"/>
</dbReference>
<feature type="binding site" evidence="4">
    <location>
        <position position="122"/>
    </location>
    <ligand>
        <name>pyridoxal 5'-phosphate</name>
        <dbReference type="ChEBI" id="CHEBI:597326"/>
    </ligand>
</feature>
<dbReference type="OrthoDB" id="20783at2759"/>
<protein>
    <recommendedName>
        <fullName evidence="4">Kynureninase</fullName>
        <ecNumber evidence="4">3.7.1.3</ecNumber>
    </recommendedName>
    <alternativeName>
        <fullName evidence="4">Biosynthesis of nicotinic acid protein 5</fullName>
    </alternativeName>
    <alternativeName>
        <fullName evidence="4">L-kynurenine hydrolase</fullName>
    </alternativeName>
</protein>
<dbReference type="Gene3D" id="3.30.800.10">
    <property type="entry name" value="Phosphatidylinositol Phosphate Kinase II Beta"/>
    <property type="match status" value="1"/>
</dbReference>
<dbReference type="InterPro" id="IPR015421">
    <property type="entry name" value="PyrdxlP-dep_Trfase_major"/>
</dbReference>
<feature type="modified residue" description="N6-(pyridoxal phosphate)lysine" evidence="4">
    <location>
        <position position="262"/>
    </location>
</feature>
<feature type="region of interest" description="Disordered" evidence="6">
    <location>
        <begin position="495"/>
        <end position="520"/>
    </location>
</feature>
<feature type="region of interest" description="Disordered" evidence="6">
    <location>
        <begin position="732"/>
        <end position="800"/>
    </location>
</feature>
<comment type="cofactor">
    <cofactor evidence="4">
        <name>pyridoxal 5'-phosphate</name>
        <dbReference type="ChEBI" id="CHEBI:597326"/>
    </cofactor>
</comment>
<evidence type="ECO:0000256" key="3">
    <source>
        <dbReference type="ARBA" id="ARBA00022898"/>
    </source>
</evidence>
<dbReference type="Pfam" id="PF22580">
    <property type="entry name" value="KYNU_C"/>
    <property type="match status" value="1"/>
</dbReference>
<dbReference type="EMBL" id="PUHR01000367">
    <property type="protein sequence ID" value="KAG0654123.1"/>
    <property type="molecule type" value="Genomic_DNA"/>
</dbReference>
<keyword evidence="5" id="KW-0418">Kinase</keyword>